<reference evidence="1 2" key="1">
    <citation type="journal article" date="2015" name="Genome Biol. Evol.">
        <title>Comparative Genomics of a Bacterivorous Green Alga Reveals Evolutionary Causalities and Consequences of Phago-Mixotrophic Mode of Nutrition.</title>
        <authorList>
            <person name="Burns J.A."/>
            <person name="Paasch A."/>
            <person name="Narechania A."/>
            <person name="Kim E."/>
        </authorList>
    </citation>
    <scope>NUCLEOTIDE SEQUENCE [LARGE SCALE GENOMIC DNA]</scope>
    <source>
        <strain evidence="1 2">PLY_AMNH</strain>
    </source>
</reference>
<gene>
    <name evidence="1" type="ORF">CYMTET_35088</name>
</gene>
<protein>
    <recommendedName>
        <fullName evidence="3">EF-hand domain-containing protein</fullName>
    </recommendedName>
</protein>
<dbReference type="PROSITE" id="PS00018">
    <property type="entry name" value="EF_HAND_1"/>
    <property type="match status" value="1"/>
</dbReference>
<name>A0AAE0F9R4_9CHLO</name>
<proteinExistence type="predicted"/>
<dbReference type="InterPro" id="IPR018247">
    <property type="entry name" value="EF_Hand_1_Ca_BS"/>
</dbReference>
<dbReference type="EMBL" id="LGRX02022318">
    <property type="protein sequence ID" value="KAK3255742.1"/>
    <property type="molecule type" value="Genomic_DNA"/>
</dbReference>
<dbReference type="AlphaFoldDB" id="A0AAE0F9R4"/>
<evidence type="ECO:0000313" key="1">
    <source>
        <dbReference type="EMBL" id="KAK3255742.1"/>
    </source>
</evidence>
<accession>A0AAE0F9R4</accession>
<keyword evidence="2" id="KW-1185">Reference proteome</keyword>
<organism evidence="1 2">
    <name type="scientific">Cymbomonas tetramitiformis</name>
    <dbReference type="NCBI Taxonomy" id="36881"/>
    <lineage>
        <taxon>Eukaryota</taxon>
        <taxon>Viridiplantae</taxon>
        <taxon>Chlorophyta</taxon>
        <taxon>Pyramimonadophyceae</taxon>
        <taxon>Pyramimonadales</taxon>
        <taxon>Pyramimonadaceae</taxon>
        <taxon>Cymbomonas</taxon>
    </lineage>
</organism>
<comment type="caution">
    <text evidence="1">The sequence shown here is derived from an EMBL/GenBank/DDBJ whole genome shotgun (WGS) entry which is preliminary data.</text>
</comment>
<dbReference type="Proteomes" id="UP001190700">
    <property type="component" value="Unassembled WGS sequence"/>
</dbReference>
<evidence type="ECO:0008006" key="3">
    <source>
        <dbReference type="Google" id="ProtNLM"/>
    </source>
</evidence>
<sequence length="147" mass="16151">MCVLALFPTPSQTRLAVTTVLPPFAELDLNGDDVISLGEYRAWNRSSKRNAAEVSRERAKFHANFSQFASLDIHRLHSASDYDSVAPMSASFEEKTPTELPTGNNTHSPETFCAVLAACECGFSRDLKQLPIRSETICEDGGIDLQT</sequence>
<evidence type="ECO:0000313" key="2">
    <source>
        <dbReference type="Proteomes" id="UP001190700"/>
    </source>
</evidence>